<organism evidence="1 2">
    <name type="scientific">Cellulomonas carbonis T26</name>
    <dbReference type="NCBI Taxonomy" id="947969"/>
    <lineage>
        <taxon>Bacteria</taxon>
        <taxon>Bacillati</taxon>
        <taxon>Actinomycetota</taxon>
        <taxon>Actinomycetes</taxon>
        <taxon>Micrococcales</taxon>
        <taxon>Cellulomonadaceae</taxon>
        <taxon>Cellulomonas</taxon>
    </lineage>
</organism>
<dbReference type="AlphaFoldDB" id="A0A0A0BSH6"/>
<gene>
    <name evidence="1" type="ORF">N868_13015</name>
</gene>
<protein>
    <submittedName>
        <fullName evidence="1">Glutaredoxin</fullName>
    </submittedName>
</protein>
<accession>A0A0A0BSH6</accession>
<keyword evidence="2" id="KW-1185">Reference proteome</keyword>
<comment type="caution">
    <text evidence="1">The sequence shown here is derived from an EMBL/GenBank/DDBJ whole genome shotgun (WGS) entry which is preliminary data.</text>
</comment>
<reference evidence="1 2" key="1">
    <citation type="submission" date="2013-08" db="EMBL/GenBank/DDBJ databases">
        <title>Genome sequencing of Cellulomonas carbonis T26.</title>
        <authorList>
            <person name="Chen F."/>
            <person name="Li Y."/>
            <person name="Wang G."/>
        </authorList>
    </citation>
    <scope>NUCLEOTIDE SEQUENCE [LARGE SCALE GENOMIC DNA]</scope>
    <source>
        <strain evidence="1 2">T26</strain>
    </source>
</reference>
<dbReference type="InterPro" id="IPR036249">
    <property type="entry name" value="Thioredoxin-like_sf"/>
</dbReference>
<name>A0A0A0BSH6_9CELL</name>
<dbReference type="Pfam" id="PF05768">
    <property type="entry name" value="Glrx-like"/>
    <property type="match status" value="1"/>
</dbReference>
<sequence length="88" mass="9836">MTLVHSAACHFCDDAEEALHELRCEYAIDVSVVDIDSPVGRTLLGKHRPAMNPLVLVDEEFFSSGRLPRKKFIKLLESRGARLTTVGR</sequence>
<evidence type="ECO:0000313" key="2">
    <source>
        <dbReference type="Proteomes" id="UP000029839"/>
    </source>
</evidence>
<dbReference type="InterPro" id="IPR008554">
    <property type="entry name" value="Glutaredoxin-like"/>
</dbReference>
<dbReference type="SUPFAM" id="SSF52833">
    <property type="entry name" value="Thioredoxin-like"/>
    <property type="match status" value="1"/>
</dbReference>
<dbReference type="Gene3D" id="3.40.30.10">
    <property type="entry name" value="Glutaredoxin"/>
    <property type="match status" value="1"/>
</dbReference>
<dbReference type="Proteomes" id="UP000029839">
    <property type="component" value="Unassembled WGS sequence"/>
</dbReference>
<reference evidence="1 2" key="2">
    <citation type="journal article" date="2015" name="Stand. Genomic Sci.">
        <title>Draft genome sequence of Cellulomonas carbonis T26(T) and comparative analysis of six Cellulomonas genomes.</title>
        <authorList>
            <person name="Zhuang W."/>
            <person name="Zhang S."/>
            <person name="Xia X."/>
            <person name="Wang G."/>
        </authorList>
    </citation>
    <scope>NUCLEOTIDE SEQUENCE [LARGE SCALE GENOMIC DNA]</scope>
    <source>
        <strain evidence="1 2">T26</strain>
    </source>
</reference>
<evidence type="ECO:0000313" key="1">
    <source>
        <dbReference type="EMBL" id="KGM10906.1"/>
    </source>
</evidence>
<proteinExistence type="predicted"/>
<dbReference type="EMBL" id="AXCY01000035">
    <property type="protein sequence ID" value="KGM10906.1"/>
    <property type="molecule type" value="Genomic_DNA"/>
</dbReference>